<name>A0AAV6X571_9LAMI</name>
<evidence type="ECO:0000313" key="3">
    <source>
        <dbReference type="Proteomes" id="UP000826271"/>
    </source>
</evidence>
<feature type="compositionally biased region" description="Basic and acidic residues" evidence="1">
    <location>
        <begin position="1"/>
        <end position="17"/>
    </location>
</feature>
<reference evidence="2" key="1">
    <citation type="submission" date="2019-10" db="EMBL/GenBank/DDBJ databases">
        <authorList>
            <person name="Zhang R."/>
            <person name="Pan Y."/>
            <person name="Wang J."/>
            <person name="Ma R."/>
            <person name="Yu S."/>
        </authorList>
    </citation>
    <scope>NUCLEOTIDE SEQUENCE</scope>
    <source>
        <strain evidence="2">LA-IB0</strain>
        <tissue evidence="2">Leaf</tissue>
    </source>
</reference>
<evidence type="ECO:0000256" key="1">
    <source>
        <dbReference type="SAM" id="MobiDB-lite"/>
    </source>
</evidence>
<comment type="caution">
    <text evidence="2">The sequence shown here is derived from an EMBL/GenBank/DDBJ whole genome shotgun (WGS) entry which is preliminary data.</text>
</comment>
<organism evidence="2 3">
    <name type="scientific">Buddleja alternifolia</name>
    <dbReference type="NCBI Taxonomy" id="168488"/>
    <lineage>
        <taxon>Eukaryota</taxon>
        <taxon>Viridiplantae</taxon>
        <taxon>Streptophyta</taxon>
        <taxon>Embryophyta</taxon>
        <taxon>Tracheophyta</taxon>
        <taxon>Spermatophyta</taxon>
        <taxon>Magnoliopsida</taxon>
        <taxon>eudicotyledons</taxon>
        <taxon>Gunneridae</taxon>
        <taxon>Pentapetalae</taxon>
        <taxon>asterids</taxon>
        <taxon>lamiids</taxon>
        <taxon>Lamiales</taxon>
        <taxon>Scrophulariaceae</taxon>
        <taxon>Buddlejeae</taxon>
        <taxon>Buddleja</taxon>
    </lineage>
</organism>
<dbReference type="Proteomes" id="UP000826271">
    <property type="component" value="Unassembled WGS sequence"/>
</dbReference>
<keyword evidence="3" id="KW-1185">Reference proteome</keyword>
<sequence length="72" mass="7760">MASSLDRRQPKQPKQELDLSELPGSEDNGEKVEDVTSAILGTSRVVGSEQSPNPEKVAESVMELGIEHGEIV</sequence>
<gene>
    <name evidence="2" type="ORF">BUALT_Bualt08G0042400</name>
</gene>
<dbReference type="EMBL" id="WHWC01000008">
    <property type="protein sequence ID" value="KAG8377529.1"/>
    <property type="molecule type" value="Genomic_DNA"/>
</dbReference>
<protein>
    <submittedName>
        <fullName evidence="2">Uncharacterized protein</fullName>
    </submittedName>
</protein>
<accession>A0AAV6X571</accession>
<dbReference type="AlphaFoldDB" id="A0AAV6X571"/>
<feature type="region of interest" description="Disordered" evidence="1">
    <location>
        <begin position="1"/>
        <end position="57"/>
    </location>
</feature>
<evidence type="ECO:0000313" key="2">
    <source>
        <dbReference type="EMBL" id="KAG8377529.1"/>
    </source>
</evidence>
<proteinExistence type="predicted"/>